<accession>C6AYH8</accession>
<protein>
    <submittedName>
        <fullName evidence="1">Uncharacterized protein</fullName>
    </submittedName>
</protein>
<dbReference type="Proteomes" id="UP000002256">
    <property type="component" value="Chromosome"/>
</dbReference>
<name>C6AYH8_RHILS</name>
<dbReference type="EMBL" id="CP001622">
    <property type="protein sequence ID" value="ACS56280.1"/>
    <property type="molecule type" value="Genomic_DNA"/>
</dbReference>
<reference evidence="1 2" key="1">
    <citation type="journal article" date="2010" name="Stand. Genomic Sci.">
        <title>Complete genome sequence of Rhizobium leguminosarum bv. trifolii strain WSM1325, an effective microsymbiont of annual Mediterranean clovers.</title>
        <authorList>
            <person name="Reeve W."/>
            <person name="O'Hara G."/>
            <person name="Chain P."/>
            <person name="Ardley J."/>
            <person name="Brau L."/>
            <person name="Nandesena K."/>
            <person name="Tiwari R."/>
            <person name="Copeland A."/>
            <person name="Nolan M."/>
            <person name="Han C."/>
            <person name="Brettin T."/>
            <person name="Land M."/>
            <person name="Ovchinikova G."/>
            <person name="Ivanova N."/>
            <person name="Mavromatis K."/>
            <person name="Markowitz V."/>
            <person name="Kyrpides N."/>
            <person name="Melino V."/>
            <person name="Denton M."/>
            <person name="Yates R."/>
            <person name="Howieson J."/>
        </authorList>
    </citation>
    <scope>NUCLEOTIDE SEQUENCE [LARGE SCALE GENOMIC DNA]</scope>
    <source>
        <strain evidence="1 2">WSM1325</strain>
    </source>
</reference>
<dbReference type="KEGG" id="rlg:Rleg_2000"/>
<dbReference type="AlphaFoldDB" id="C6AYH8"/>
<organism evidence="1 2">
    <name type="scientific">Rhizobium leguminosarum bv. trifolii (strain WSM1325)</name>
    <dbReference type="NCBI Taxonomy" id="395491"/>
    <lineage>
        <taxon>Bacteria</taxon>
        <taxon>Pseudomonadati</taxon>
        <taxon>Pseudomonadota</taxon>
        <taxon>Alphaproteobacteria</taxon>
        <taxon>Hyphomicrobiales</taxon>
        <taxon>Rhizobiaceae</taxon>
        <taxon>Rhizobium/Agrobacterium group</taxon>
        <taxon>Rhizobium</taxon>
    </lineage>
</organism>
<gene>
    <name evidence="1" type="ordered locus">Rleg_2000</name>
</gene>
<sequence length="103" mass="10778">MVLVPPPLRLGSAALFVATLARQSDVVSIVAAAIRAAPQVLKGFGIPRLLMRRLVTQNHRPEAVAAAAALFLAYLDAVLNVAGHDQPVMGSMAGPTTARRCLP</sequence>
<evidence type="ECO:0000313" key="2">
    <source>
        <dbReference type="Proteomes" id="UP000002256"/>
    </source>
</evidence>
<dbReference type="HOGENOM" id="CLU_2261550_0_0_5"/>
<proteinExistence type="predicted"/>
<evidence type="ECO:0000313" key="1">
    <source>
        <dbReference type="EMBL" id="ACS56280.1"/>
    </source>
</evidence>